<gene>
    <name evidence="2" type="ORF">GCM10007108_04310</name>
</gene>
<evidence type="ECO:0000313" key="2">
    <source>
        <dbReference type="EMBL" id="GGM69368.1"/>
    </source>
</evidence>
<sequence length="257" mass="27601">MSEGKCAVVTAASSGIGKGIARVLVSSGYRVLIASSSDRIYSAAREIDPSGRDVMPLRADLRKREDVRGIVAKAAQWSGHVDALVVNYGDPRVAPFMELSDADWDESISMFISASVTLSRDFARLNWGRGGSIVYVTSMTVKQALEGFSISSSLRSAVVALSKVQSLEFSRGGIRVNSISQGYIETERVKRIAEASALRNGTSEEEEVRKIVSQIPAGRLGRPEEVGELVAFLISDRASYITGANIVIDGGIVRSMP</sequence>
<proteinExistence type="inferred from homology"/>
<name>A0AA37F8X9_9ARCH</name>
<dbReference type="PANTHER" id="PTHR42879:SF6">
    <property type="entry name" value="NADPH-DEPENDENT REDUCTASE BACG"/>
    <property type="match status" value="1"/>
</dbReference>
<accession>A0AA37F8X9</accession>
<dbReference type="AlphaFoldDB" id="A0AA37F8X9"/>
<reference evidence="2" key="1">
    <citation type="journal article" date="2014" name="Int. J. Syst. Evol. Microbiol.">
        <title>Complete genome sequence of Corynebacterium casei LMG S-19264T (=DSM 44701T), isolated from a smear-ripened cheese.</title>
        <authorList>
            <consortium name="US DOE Joint Genome Institute (JGI-PGF)"/>
            <person name="Walter F."/>
            <person name="Albersmeier A."/>
            <person name="Kalinowski J."/>
            <person name="Ruckert C."/>
        </authorList>
    </citation>
    <scope>NUCLEOTIDE SEQUENCE</scope>
    <source>
        <strain evidence="2">JCM 13583</strain>
    </source>
</reference>
<evidence type="ECO:0000313" key="3">
    <source>
        <dbReference type="Proteomes" id="UP000632195"/>
    </source>
</evidence>
<reference evidence="2" key="2">
    <citation type="submission" date="2022-09" db="EMBL/GenBank/DDBJ databases">
        <authorList>
            <person name="Sun Q."/>
            <person name="Ohkuma M."/>
        </authorList>
    </citation>
    <scope>NUCLEOTIDE SEQUENCE</scope>
    <source>
        <strain evidence="2">JCM 13583</strain>
    </source>
</reference>
<protein>
    <submittedName>
        <fullName evidence="2">Short-chain dehydrogenase</fullName>
    </submittedName>
</protein>
<dbReference type="SUPFAM" id="SSF51735">
    <property type="entry name" value="NAD(P)-binding Rossmann-fold domains"/>
    <property type="match status" value="1"/>
</dbReference>
<keyword evidence="3" id="KW-1185">Reference proteome</keyword>
<organism evidence="2 3">
    <name type="scientific">Thermogymnomonas acidicola</name>
    <dbReference type="NCBI Taxonomy" id="399579"/>
    <lineage>
        <taxon>Archaea</taxon>
        <taxon>Methanobacteriati</taxon>
        <taxon>Thermoplasmatota</taxon>
        <taxon>Thermoplasmata</taxon>
        <taxon>Thermoplasmatales</taxon>
        <taxon>Thermogymnomonas</taxon>
    </lineage>
</organism>
<comment type="caution">
    <text evidence="2">The sequence shown here is derived from an EMBL/GenBank/DDBJ whole genome shotgun (WGS) entry which is preliminary data.</text>
</comment>
<dbReference type="EMBL" id="BMNY01000001">
    <property type="protein sequence ID" value="GGM69368.1"/>
    <property type="molecule type" value="Genomic_DNA"/>
</dbReference>
<dbReference type="FunFam" id="3.40.50.720:FF:000084">
    <property type="entry name" value="Short-chain dehydrogenase reductase"/>
    <property type="match status" value="1"/>
</dbReference>
<evidence type="ECO:0000256" key="1">
    <source>
        <dbReference type="ARBA" id="ARBA00006484"/>
    </source>
</evidence>
<dbReference type="Gene3D" id="3.40.50.720">
    <property type="entry name" value="NAD(P)-binding Rossmann-like Domain"/>
    <property type="match status" value="1"/>
</dbReference>
<dbReference type="InterPro" id="IPR050259">
    <property type="entry name" value="SDR"/>
</dbReference>
<dbReference type="PRINTS" id="PR00081">
    <property type="entry name" value="GDHRDH"/>
</dbReference>
<dbReference type="RefSeq" id="WP_188679914.1">
    <property type="nucleotide sequence ID" value="NZ_BMNY01000001.1"/>
</dbReference>
<dbReference type="InterPro" id="IPR002347">
    <property type="entry name" value="SDR_fam"/>
</dbReference>
<dbReference type="Pfam" id="PF13561">
    <property type="entry name" value="adh_short_C2"/>
    <property type="match status" value="1"/>
</dbReference>
<dbReference type="InterPro" id="IPR036291">
    <property type="entry name" value="NAD(P)-bd_dom_sf"/>
</dbReference>
<dbReference type="PANTHER" id="PTHR42879">
    <property type="entry name" value="3-OXOACYL-(ACYL-CARRIER-PROTEIN) REDUCTASE"/>
    <property type="match status" value="1"/>
</dbReference>
<dbReference type="Proteomes" id="UP000632195">
    <property type="component" value="Unassembled WGS sequence"/>
</dbReference>
<comment type="similarity">
    <text evidence="1">Belongs to the short-chain dehydrogenases/reductases (SDR) family.</text>
</comment>